<dbReference type="Pfam" id="PF13262">
    <property type="entry name" value="DUF4054"/>
    <property type="match status" value="1"/>
</dbReference>
<organism evidence="1 2">
    <name type="scientific">Pseudomonas phage vB_PaeM_PAO1_Ab27</name>
    <dbReference type="NCBI Taxonomy" id="1548907"/>
    <lineage>
        <taxon>Viruses</taxon>
        <taxon>Duplodnaviria</taxon>
        <taxon>Heunggongvirae</taxon>
        <taxon>Uroviricota</taxon>
        <taxon>Caudoviricetes</taxon>
        <taxon>Lindbergviridae</taxon>
        <taxon>Pbunavirus</taxon>
        <taxon>Pbunavirus LS1</taxon>
    </lineage>
</organism>
<dbReference type="KEGG" id="vg:23679203"/>
<accession>A0A0A1IVV5</accession>
<proteinExistence type="predicted"/>
<evidence type="ECO:0000313" key="1">
    <source>
        <dbReference type="EMBL" id="CEF89830.1"/>
    </source>
</evidence>
<dbReference type="EMBL" id="LN610579">
    <property type="protein sequence ID" value="CEF89830.1"/>
    <property type="molecule type" value="Genomic_DNA"/>
</dbReference>
<evidence type="ECO:0008006" key="3">
    <source>
        <dbReference type="Google" id="ProtNLM"/>
    </source>
</evidence>
<dbReference type="Proteomes" id="UP000030228">
    <property type="component" value="Genome"/>
</dbReference>
<dbReference type="GeneID" id="23679203"/>
<protein>
    <recommendedName>
        <fullName evidence="3">DUF4054 domain-containing protein</fullName>
    </recommendedName>
</protein>
<name>A0A0A1IVV5_9CAUD</name>
<gene>
    <name evidence="1" type="primary">ORF44</name>
</gene>
<evidence type="ECO:0000313" key="2">
    <source>
        <dbReference type="Proteomes" id="UP000030228"/>
    </source>
</evidence>
<dbReference type="InterPro" id="IPR025127">
    <property type="entry name" value="DUF4054"/>
</dbReference>
<dbReference type="RefSeq" id="YP_009124347.1">
    <property type="nucleotide sequence ID" value="NC_026586.1"/>
</dbReference>
<reference evidence="1 2" key="1">
    <citation type="journal article" date="2015" name="PLoS ONE">
        <title>Investigation of a Large Collection of Pseudomonas aeruginosa Bacteriophages Collected from a Single Environmental Source in Abidjan, Cote d'Ivoire.</title>
        <authorList>
            <person name="Essoh C."/>
            <person name="Latino L."/>
            <person name="Midoux C."/>
            <person name="Blouin Y."/>
            <person name="Loukou G."/>
            <person name="Nguetta S.P."/>
            <person name="Lathro S."/>
            <person name="Cablanmian A."/>
            <person name="Kouassi A.K."/>
            <person name="Vergnaud G."/>
            <person name="Pourcel C."/>
        </authorList>
    </citation>
    <scope>NUCLEOTIDE SEQUENCE [LARGE SCALE GENOMIC DNA]</scope>
    <source>
        <strain evidence="1">Ab27</strain>
    </source>
</reference>
<dbReference type="SMR" id="A0A0A1IVV5"/>
<sequence length="155" mass="16870">MVIFDEHKFRTLFPEFADPAAYPDVRLQMYFDIACEFISDRDSPYRILNGKALEACLYLLTAHLLSLSTMQVQGAAGGGVTAGGTQGGFITSATVGEVSVAKLAPPAKNGWQWWLSGTPYGQELWALLSVKAVGGFYIGGLPERRGFRKVGGTFW</sequence>